<comment type="caution">
    <text evidence="1">The sequence shown here is derived from an EMBL/GenBank/DDBJ whole genome shotgun (WGS) entry which is preliminary data.</text>
</comment>
<sequence>MLWSACQTNPTEVVNPTITDEALRTFPGGSANQVLQGVRNQFSAMIANVALYNAYVSDDYVNISTFLSPIADNPRNINADDISLPASYFSAQTLRAQAEFAISQIPLDRTLNETQRTNAIAQARFFRGMALVVLAENFANIPLTEGGPGLSSSQVMQQAINDFLAALPGLALPSVLPPGADPRLAINQVAPRLALARAYRFLGRADSAVFYANAALNTPGSAGYAYRALYDAQNFTNGLVPFLITRVTRDLQPLPRLDFLDPKYTAVDSPIPVLKIEEAHLILAEAAIAAGDFAQAKTHLKNAIAAALRPDSVIGFNSTNTRPAVPAVGGFRPRSSTFTVKADAESPAIAGLIRTRPGIVNVYPTSFTSLRAADIDALPNTEEELVRTLFLLRQEIFFLEGRRVCDLGIRLPLWRRQLDVNPIGSGPGFDLPIVPAYIPQFGTFNPGTHDMDAFTVSGNVVTISVDMNRVLARNRAYPLRRP</sequence>
<dbReference type="EMBL" id="PHFL01000044">
    <property type="protein sequence ID" value="RFM24296.1"/>
    <property type="molecule type" value="Genomic_DNA"/>
</dbReference>
<accession>A0A395M0K8</accession>
<evidence type="ECO:0000313" key="2">
    <source>
        <dbReference type="Proteomes" id="UP000266389"/>
    </source>
</evidence>
<organism evidence="1 2">
    <name type="scientific">Candidatus Thermochlorobacter aerophilus</name>
    <dbReference type="NCBI Taxonomy" id="1868324"/>
    <lineage>
        <taxon>Bacteria</taxon>
        <taxon>Pseudomonadati</taxon>
        <taxon>Chlorobiota</taxon>
        <taxon>Chlorobiia</taxon>
        <taxon>Chlorobiales</taxon>
        <taxon>Candidatus Thermochlorobacteriaceae</taxon>
        <taxon>Candidatus Thermochlorobacter</taxon>
    </lineage>
</organism>
<dbReference type="AlphaFoldDB" id="A0A395M0K8"/>
<name>A0A395M0K8_9BACT</name>
<dbReference type="SUPFAM" id="SSF48452">
    <property type="entry name" value="TPR-like"/>
    <property type="match status" value="1"/>
</dbReference>
<dbReference type="Gene3D" id="1.25.40.390">
    <property type="match status" value="1"/>
</dbReference>
<evidence type="ECO:0008006" key="3">
    <source>
        <dbReference type="Google" id="ProtNLM"/>
    </source>
</evidence>
<evidence type="ECO:0000313" key="1">
    <source>
        <dbReference type="EMBL" id="RFM24296.1"/>
    </source>
</evidence>
<dbReference type="Proteomes" id="UP000266389">
    <property type="component" value="Unassembled WGS sequence"/>
</dbReference>
<gene>
    <name evidence="1" type="ORF">D0433_06625</name>
</gene>
<dbReference type="InterPro" id="IPR011990">
    <property type="entry name" value="TPR-like_helical_dom_sf"/>
</dbReference>
<reference evidence="1 2" key="1">
    <citation type="journal article" date="2011" name="ISME J.">
        <title>Community ecology of hot spring cyanobacterial mats: predominant populations and their functional potential.</title>
        <authorList>
            <person name="Klatt C.G."/>
            <person name="Wood J.M."/>
            <person name="Rusch D.B."/>
            <person name="Bateson M.M."/>
            <person name="Hamamura N."/>
            <person name="Heidelberg J.F."/>
            <person name="Grossman A.R."/>
            <person name="Bhaya D."/>
            <person name="Cohan F.M."/>
            <person name="Kuhl M."/>
            <person name="Bryant D.A."/>
            <person name="Ward D.M."/>
        </authorList>
    </citation>
    <scope>NUCLEOTIDE SEQUENCE [LARGE SCALE GENOMIC DNA]</scope>
    <source>
        <strain evidence="1">OS</strain>
    </source>
</reference>
<proteinExistence type="predicted"/>
<protein>
    <recommendedName>
        <fullName evidence="3">RagB/SusD family nutrient uptake outer membrane protein</fullName>
    </recommendedName>
</protein>